<keyword evidence="1" id="KW-0396">Initiation factor</keyword>
<accession>A0AAD1XYG4</accession>
<dbReference type="Proteomes" id="UP001295684">
    <property type="component" value="Unassembled WGS sequence"/>
</dbReference>
<evidence type="ECO:0000256" key="3">
    <source>
        <dbReference type="SAM" id="MobiDB-lite"/>
    </source>
</evidence>
<evidence type="ECO:0000313" key="6">
    <source>
        <dbReference type="Proteomes" id="UP001295684"/>
    </source>
</evidence>
<dbReference type="GO" id="GO:0003743">
    <property type="term" value="F:translation initiation factor activity"/>
    <property type="evidence" value="ECO:0007669"/>
    <property type="project" value="UniProtKB-UniRule"/>
</dbReference>
<feature type="compositionally biased region" description="Acidic residues" evidence="3">
    <location>
        <begin position="118"/>
        <end position="133"/>
    </location>
</feature>
<dbReference type="CDD" id="cd05793">
    <property type="entry name" value="S1_IF1A"/>
    <property type="match status" value="1"/>
</dbReference>
<evidence type="ECO:0000259" key="4">
    <source>
        <dbReference type="PROSITE" id="PS50832"/>
    </source>
</evidence>
<dbReference type="InterPro" id="IPR001253">
    <property type="entry name" value="TIF_eIF-1A"/>
</dbReference>
<evidence type="ECO:0000313" key="5">
    <source>
        <dbReference type="EMBL" id="CAI2381898.1"/>
    </source>
</evidence>
<protein>
    <recommendedName>
        <fullName evidence="4">S1-like domain-containing protein</fullName>
    </recommendedName>
</protein>
<dbReference type="SMART" id="SM00652">
    <property type="entry name" value="eIF1a"/>
    <property type="match status" value="1"/>
</dbReference>
<feature type="region of interest" description="Disordered" evidence="3">
    <location>
        <begin position="1"/>
        <end position="26"/>
    </location>
</feature>
<dbReference type="SUPFAM" id="SSF50249">
    <property type="entry name" value="Nucleic acid-binding proteins"/>
    <property type="match status" value="1"/>
</dbReference>
<dbReference type="Gene3D" id="2.40.50.140">
    <property type="entry name" value="Nucleic acid-binding proteins"/>
    <property type="match status" value="1"/>
</dbReference>
<sequence>MPRGAGKGGNKRKKNKNKNFQSRRPLELKEEGQDYGIVTKMLGNSRIECVCGDGKTRICLIRGKMKNRVWIRAGDVVLVSLREFEDDKGDIILKYHPEEFRELKKKGEIPETLKVDVDEAGEEEDDVNFEEVEVAPQRKILMPDSDDEDEDEEEKKEIDVDDI</sequence>
<organism evidence="5 6">
    <name type="scientific">Euplotes crassus</name>
    <dbReference type="NCBI Taxonomy" id="5936"/>
    <lineage>
        <taxon>Eukaryota</taxon>
        <taxon>Sar</taxon>
        <taxon>Alveolata</taxon>
        <taxon>Ciliophora</taxon>
        <taxon>Intramacronucleata</taxon>
        <taxon>Spirotrichea</taxon>
        <taxon>Hypotrichia</taxon>
        <taxon>Euplotida</taxon>
        <taxon>Euplotidae</taxon>
        <taxon>Moneuplotes</taxon>
    </lineage>
</organism>
<dbReference type="InterPro" id="IPR012340">
    <property type="entry name" value="NA-bd_OB-fold"/>
</dbReference>
<keyword evidence="1" id="KW-0648">Protein biosynthesis</keyword>
<feature type="domain" description="S1-like" evidence="4">
    <location>
        <begin position="22"/>
        <end position="96"/>
    </location>
</feature>
<dbReference type="AlphaFoldDB" id="A0AAD1XYG4"/>
<dbReference type="Pfam" id="PF01176">
    <property type="entry name" value="eIF-1a"/>
    <property type="match status" value="1"/>
</dbReference>
<gene>
    <name evidence="5" type="ORF">ECRASSUSDP1_LOCUS23364</name>
</gene>
<reference evidence="5" key="1">
    <citation type="submission" date="2023-07" db="EMBL/GenBank/DDBJ databases">
        <authorList>
            <consortium name="AG Swart"/>
            <person name="Singh M."/>
            <person name="Singh A."/>
            <person name="Seah K."/>
            <person name="Emmerich C."/>
        </authorList>
    </citation>
    <scope>NUCLEOTIDE SEQUENCE</scope>
    <source>
        <strain evidence="5">DP1</strain>
    </source>
</reference>
<evidence type="ECO:0000256" key="1">
    <source>
        <dbReference type="PROSITE-ProRule" id="PRU00181"/>
    </source>
</evidence>
<proteinExistence type="inferred from homology"/>
<dbReference type="EMBL" id="CAMPGE010024029">
    <property type="protein sequence ID" value="CAI2381898.1"/>
    <property type="molecule type" value="Genomic_DNA"/>
</dbReference>
<evidence type="ECO:0000256" key="2">
    <source>
        <dbReference type="RuleBase" id="RU004364"/>
    </source>
</evidence>
<dbReference type="InterPro" id="IPR006196">
    <property type="entry name" value="RNA-binding_domain_S1_IF1"/>
</dbReference>
<comment type="caution">
    <text evidence="5">The sequence shown here is derived from an EMBL/GenBank/DDBJ whole genome shotgun (WGS) entry which is preliminary data.</text>
</comment>
<keyword evidence="6" id="KW-1185">Reference proteome</keyword>
<name>A0AAD1XYG4_EUPCR</name>
<comment type="similarity">
    <text evidence="2">Belongs to the eIF-1A family.</text>
</comment>
<dbReference type="PANTHER" id="PTHR21668">
    <property type="entry name" value="EIF-1A"/>
    <property type="match status" value="1"/>
</dbReference>
<dbReference type="GO" id="GO:0003723">
    <property type="term" value="F:RNA binding"/>
    <property type="evidence" value="ECO:0007669"/>
    <property type="project" value="InterPro"/>
</dbReference>
<dbReference type="NCBIfam" id="TIGR00523">
    <property type="entry name" value="eIF-1A"/>
    <property type="match status" value="1"/>
</dbReference>
<dbReference type="PROSITE" id="PS50832">
    <property type="entry name" value="S1_IF1_TYPE"/>
    <property type="match status" value="1"/>
</dbReference>
<feature type="region of interest" description="Disordered" evidence="3">
    <location>
        <begin position="118"/>
        <end position="163"/>
    </location>
</feature>
<dbReference type="HAMAP" id="MF_00216">
    <property type="entry name" value="aIF_1A"/>
    <property type="match status" value="1"/>
</dbReference>
<feature type="compositionally biased region" description="Acidic residues" evidence="3">
    <location>
        <begin position="144"/>
        <end position="163"/>
    </location>
</feature>